<comment type="function">
    <text evidence="15">Component of a retrotranslocation channel required for peroxisome organization by mediating export of the PEX5 receptor from peroxisomes to the cytosol, thereby promoting PEX5 recycling.</text>
</comment>
<evidence type="ECO:0000256" key="13">
    <source>
        <dbReference type="ARBA" id="ARBA00023140"/>
    </source>
</evidence>
<feature type="domain" description="Pex N-terminal" evidence="17">
    <location>
        <begin position="26"/>
        <end position="253"/>
    </location>
</feature>
<organism evidence="18 19">
    <name type="scientific">Patella caerulea</name>
    <name type="common">Rayed Mediterranean limpet</name>
    <dbReference type="NCBI Taxonomy" id="87958"/>
    <lineage>
        <taxon>Eukaryota</taxon>
        <taxon>Metazoa</taxon>
        <taxon>Spiralia</taxon>
        <taxon>Lophotrochozoa</taxon>
        <taxon>Mollusca</taxon>
        <taxon>Gastropoda</taxon>
        <taxon>Patellogastropoda</taxon>
        <taxon>Patelloidea</taxon>
        <taxon>Patellidae</taxon>
        <taxon>Patella</taxon>
    </lineage>
</organism>
<proteinExistence type="inferred from homology"/>
<dbReference type="GO" id="GO:0004842">
    <property type="term" value="F:ubiquitin-protein transferase activity"/>
    <property type="evidence" value="ECO:0007669"/>
    <property type="project" value="TreeGrafter"/>
</dbReference>
<comment type="subcellular location">
    <subcellularLocation>
        <location evidence="1">Peroxisome membrane</location>
        <topology evidence="1">Multi-pass membrane protein</topology>
    </subcellularLocation>
</comment>
<evidence type="ECO:0000256" key="8">
    <source>
        <dbReference type="ARBA" id="ARBA00022771"/>
    </source>
</evidence>
<dbReference type="SUPFAM" id="SSF57850">
    <property type="entry name" value="RING/U-box"/>
    <property type="match status" value="1"/>
</dbReference>
<evidence type="ECO:0000256" key="4">
    <source>
        <dbReference type="ARBA" id="ARBA00018980"/>
    </source>
</evidence>
<dbReference type="PANTHER" id="PTHR12888">
    <property type="entry name" value="PEROXISOME ASSEMBLY PROTEIN 12 PEROXIN-12"/>
    <property type="match status" value="1"/>
</dbReference>
<evidence type="ECO:0000313" key="18">
    <source>
        <dbReference type="EMBL" id="KAK6192795.1"/>
    </source>
</evidence>
<evidence type="ECO:0000256" key="1">
    <source>
        <dbReference type="ARBA" id="ARBA00004585"/>
    </source>
</evidence>
<keyword evidence="9" id="KW-0862">Zinc</keyword>
<evidence type="ECO:0000256" key="12">
    <source>
        <dbReference type="ARBA" id="ARBA00023136"/>
    </source>
</evidence>
<evidence type="ECO:0000313" key="19">
    <source>
        <dbReference type="Proteomes" id="UP001347796"/>
    </source>
</evidence>
<evidence type="ECO:0000256" key="16">
    <source>
        <dbReference type="SAM" id="Phobius"/>
    </source>
</evidence>
<evidence type="ECO:0000256" key="3">
    <source>
        <dbReference type="ARBA" id="ARBA00008704"/>
    </source>
</evidence>
<dbReference type="Pfam" id="PF04757">
    <property type="entry name" value="Pex2_Pex12"/>
    <property type="match status" value="1"/>
</dbReference>
<evidence type="ECO:0000256" key="15">
    <source>
        <dbReference type="PIRNR" id="PIRNR038074"/>
    </source>
</evidence>
<evidence type="ECO:0000259" key="17">
    <source>
        <dbReference type="Pfam" id="PF04757"/>
    </source>
</evidence>
<keyword evidence="11 16" id="KW-1133">Transmembrane helix</keyword>
<keyword evidence="12 15" id="KW-0472">Membrane</keyword>
<protein>
    <recommendedName>
        <fullName evidence="4 15">Peroxisome assembly protein 12</fullName>
    </recommendedName>
    <alternativeName>
        <fullName evidence="14 15">Peroxin-12</fullName>
    </alternativeName>
</protein>
<name>A0AAN8KFZ8_PATCE</name>
<comment type="similarity">
    <text evidence="3 15">Belongs to the pex2/pex10/pex12 family.</text>
</comment>
<feature type="transmembrane region" description="Helical" evidence="16">
    <location>
        <begin position="229"/>
        <end position="248"/>
    </location>
</feature>
<dbReference type="InterPro" id="IPR017375">
    <property type="entry name" value="PEX12"/>
</dbReference>
<dbReference type="Proteomes" id="UP001347796">
    <property type="component" value="Unassembled WGS sequence"/>
</dbReference>
<dbReference type="Gene3D" id="3.30.40.10">
    <property type="entry name" value="Zinc/RING finger domain, C3HC4 (zinc finger)"/>
    <property type="match status" value="1"/>
</dbReference>
<keyword evidence="6 16" id="KW-0812">Transmembrane</keyword>
<dbReference type="GO" id="GO:1990429">
    <property type="term" value="C:peroxisomal importomer complex"/>
    <property type="evidence" value="ECO:0007669"/>
    <property type="project" value="TreeGrafter"/>
</dbReference>
<evidence type="ECO:0000256" key="10">
    <source>
        <dbReference type="ARBA" id="ARBA00022927"/>
    </source>
</evidence>
<evidence type="ECO:0000256" key="7">
    <source>
        <dbReference type="ARBA" id="ARBA00022723"/>
    </source>
</evidence>
<keyword evidence="19" id="KW-1185">Reference proteome</keyword>
<evidence type="ECO:0000256" key="11">
    <source>
        <dbReference type="ARBA" id="ARBA00022989"/>
    </source>
</evidence>
<comment type="pathway">
    <text evidence="2">Protein modification; protein ubiquitination.</text>
</comment>
<dbReference type="InterPro" id="IPR006845">
    <property type="entry name" value="Pex_N"/>
</dbReference>
<keyword evidence="13 15" id="KW-0576">Peroxisome</keyword>
<keyword evidence="7" id="KW-0479">Metal-binding</keyword>
<dbReference type="CDD" id="cd16451">
    <property type="entry name" value="mRING_PEX12"/>
    <property type="match status" value="1"/>
</dbReference>
<keyword evidence="8" id="KW-0863">Zinc-finger</keyword>
<comment type="caution">
    <text evidence="18">The sequence shown here is derived from an EMBL/GenBank/DDBJ whole genome shotgun (WGS) entry which is preliminary data.</text>
</comment>
<dbReference type="EMBL" id="JAZGQO010000002">
    <property type="protein sequence ID" value="KAK6192795.1"/>
    <property type="molecule type" value="Genomic_DNA"/>
</dbReference>
<dbReference type="PANTHER" id="PTHR12888:SF0">
    <property type="entry name" value="PEROXISOME ASSEMBLY PROTEIN 12"/>
    <property type="match status" value="1"/>
</dbReference>
<evidence type="ECO:0000256" key="9">
    <source>
        <dbReference type="ARBA" id="ARBA00022833"/>
    </source>
</evidence>
<dbReference type="AlphaFoldDB" id="A0AAN8KFZ8"/>
<gene>
    <name evidence="18" type="ORF">SNE40_004208</name>
</gene>
<dbReference type="PIRSF" id="PIRSF038074">
    <property type="entry name" value="Peroxisome_assembly_p12"/>
    <property type="match status" value="1"/>
</dbReference>
<dbReference type="GO" id="GO:0005778">
    <property type="term" value="C:peroxisomal membrane"/>
    <property type="evidence" value="ECO:0007669"/>
    <property type="project" value="UniProtKB-SubCell"/>
</dbReference>
<dbReference type="GO" id="GO:0006513">
    <property type="term" value="P:protein monoubiquitination"/>
    <property type="evidence" value="ECO:0007669"/>
    <property type="project" value="TreeGrafter"/>
</dbReference>
<evidence type="ECO:0000256" key="14">
    <source>
        <dbReference type="ARBA" id="ARBA00029692"/>
    </source>
</evidence>
<keyword evidence="5" id="KW-0813">Transport</keyword>
<evidence type="ECO:0000256" key="6">
    <source>
        <dbReference type="ARBA" id="ARBA00022692"/>
    </source>
</evidence>
<sequence length="341" mass="39825">MAQHGAHITSVNLNADRPTVFEVLAQESLSTTIRPAAKHAVKVLAESRPDRFGWMLQFFDEVYTVLELLVQNYYLQRYCGSFAENFYDLRRIVSKTKSPVLSSGLRWKSLIFLVVLPYLKQKLDKYFEDMRHKSHFTASQKDYKSRLNKAFLAVYPYIHMLWEGSNLWFQLAFMFGKSDWHSWLLRFSGTELRRKTADEETRIQKDIISWQSRSVQQKIYFILHKSVDMLAVTMSTGLSVGVFFLQFLEWWYQREEKAVSLTALPIPEPPKAQSPTNGNRDWYNTCPICEQTRQNDTALSVSGYVFCFRCIHSYIKKNGCCPVTHYPAQIDCLIKIYPPDT</sequence>
<evidence type="ECO:0000256" key="2">
    <source>
        <dbReference type="ARBA" id="ARBA00004906"/>
    </source>
</evidence>
<keyword evidence="10" id="KW-0653">Protein transport</keyword>
<evidence type="ECO:0000256" key="5">
    <source>
        <dbReference type="ARBA" id="ARBA00022448"/>
    </source>
</evidence>
<accession>A0AAN8KFZ8</accession>
<reference evidence="18 19" key="1">
    <citation type="submission" date="2024-01" db="EMBL/GenBank/DDBJ databases">
        <title>The genome of the rayed Mediterranean limpet Patella caerulea (Linnaeus, 1758).</title>
        <authorList>
            <person name="Anh-Thu Weber A."/>
            <person name="Halstead-Nussloch G."/>
        </authorList>
    </citation>
    <scope>NUCLEOTIDE SEQUENCE [LARGE SCALE GENOMIC DNA]</scope>
    <source>
        <strain evidence="18">AATW-2023a</strain>
        <tissue evidence="18">Whole specimen</tissue>
    </source>
</reference>
<dbReference type="InterPro" id="IPR013083">
    <property type="entry name" value="Znf_RING/FYVE/PHD"/>
</dbReference>
<dbReference type="GO" id="GO:0016558">
    <property type="term" value="P:protein import into peroxisome matrix"/>
    <property type="evidence" value="ECO:0007669"/>
    <property type="project" value="UniProtKB-UniRule"/>
</dbReference>
<dbReference type="GO" id="GO:0008270">
    <property type="term" value="F:zinc ion binding"/>
    <property type="evidence" value="ECO:0007669"/>
    <property type="project" value="UniProtKB-KW"/>
</dbReference>